<evidence type="ECO:0000256" key="1">
    <source>
        <dbReference type="PROSITE-ProRule" id="PRU00169"/>
    </source>
</evidence>
<feature type="domain" description="HD-GYP" evidence="4">
    <location>
        <begin position="150"/>
        <end position="361"/>
    </location>
</feature>
<dbReference type="EMBL" id="CP136522">
    <property type="protein sequence ID" value="WOT05532.1"/>
    <property type="molecule type" value="Genomic_DNA"/>
</dbReference>
<dbReference type="InterPro" id="IPR001789">
    <property type="entry name" value="Sig_transdc_resp-reg_receiver"/>
</dbReference>
<organism evidence="5 6">
    <name type="scientific">Shewanella youngdeokensis</name>
    <dbReference type="NCBI Taxonomy" id="2999068"/>
    <lineage>
        <taxon>Bacteria</taxon>
        <taxon>Pseudomonadati</taxon>
        <taxon>Pseudomonadota</taxon>
        <taxon>Gammaproteobacteria</taxon>
        <taxon>Alteromonadales</taxon>
        <taxon>Shewanellaceae</taxon>
        <taxon>Shewanella</taxon>
    </lineage>
</organism>
<evidence type="ECO:0000313" key="6">
    <source>
        <dbReference type="Proteomes" id="UP001529491"/>
    </source>
</evidence>
<dbReference type="InterPro" id="IPR037522">
    <property type="entry name" value="HD_GYP_dom"/>
</dbReference>
<dbReference type="Gene3D" id="3.40.50.2300">
    <property type="match status" value="1"/>
</dbReference>
<keyword evidence="2" id="KW-0175">Coiled coil</keyword>
<sequence>MKEGQKPIILTVDDTVTNIEVVKGVLFDDYLVQAALSGEVALKIINKRKPDLILLDVMMPDMDGYQVCEHLKADAATRDIPIIFLTAKSLEEDEAKGLALGAVDYITKPISPAILKVRVKNHLLLKASREILEQQNQVLEERVQQRTIQLNELQDVAMVAMGALAESRDSDTGNHIRRTQRYVKILAEKLATTDKYSAYLQPHIITALFKSAPLHDIGKVGVEDRILLKPGKLTKAEFDEMKLHTTYGRDAIEAAEGSINIADNFLVFAKEIAYYHHEKWDGSGYPEGLLGEQIPVSARLMAIADVYDALISKRVYKDAFSHQDAIDIITEGRGSHFDPFMVDNFLEVVEQFLDVAMQYKDK</sequence>
<name>A0ABZ0K0A5_9GAMM</name>
<feature type="modified residue" description="4-aspartylphosphate" evidence="1">
    <location>
        <position position="56"/>
    </location>
</feature>
<dbReference type="InterPro" id="IPR003607">
    <property type="entry name" value="HD/PDEase_dom"/>
</dbReference>
<keyword evidence="1" id="KW-0597">Phosphoprotein</keyword>
<dbReference type="PANTHER" id="PTHR45228:SF5">
    <property type="entry name" value="CYCLIC DI-GMP PHOSPHODIESTERASE VC_1348-RELATED"/>
    <property type="match status" value="1"/>
</dbReference>
<dbReference type="PROSITE" id="PS50110">
    <property type="entry name" value="RESPONSE_REGULATORY"/>
    <property type="match status" value="1"/>
</dbReference>
<dbReference type="PANTHER" id="PTHR45228">
    <property type="entry name" value="CYCLIC DI-GMP PHOSPHODIESTERASE TM_0186-RELATED"/>
    <property type="match status" value="1"/>
</dbReference>
<dbReference type="Gene3D" id="1.10.3210.10">
    <property type="entry name" value="Hypothetical protein af1432"/>
    <property type="match status" value="1"/>
</dbReference>
<evidence type="ECO:0000259" key="4">
    <source>
        <dbReference type="PROSITE" id="PS51832"/>
    </source>
</evidence>
<dbReference type="Proteomes" id="UP001529491">
    <property type="component" value="Chromosome"/>
</dbReference>
<dbReference type="PROSITE" id="PS51832">
    <property type="entry name" value="HD_GYP"/>
    <property type="match status" value="1"/>
</dbReference>
<evidence type="ECO:0000259" key="3">
    <source>
        <dbReference type="PROSITE" id="PS50110"/>
    </source>
</evidence>
<proteinExistence type="predicted"/>
<dbReference type="SUPFAM" id="SSF52172">
    <property type="entry name" value="CheY-like"/>
    <property type="match status" value="1"/>
</dbReference>
<dbReference type="SMART" id="SM00471">
    <property type="entry name" value="HDc"/>
    <property type="match status" value="1"/>
</dbReference>
<dbReference type="SMART" id="SM00448">
    <property type="entry name" value="REC"/>
    <property type="match status" value="1"/>
</dbReference>
<accession>A0ABZ0K0A5</accession>
<dbReference type="SUPFAM" id="SSF109604">
    <property type="entry name" value="HD-domain/PDEase-like"/>
    <property type="match status" value="1"/>
</dbReference>
<gene>
    <name evidence="5" type="ORF">RGE70_01515</name>
</gene>
<dbReference type="InterPro" id="IPR011006">
    <property type="entry name" value="CheY-like_superfamily"/>
</dbReference>
<feature type="domain" description="Response regulatory" evidence="3">
    <location>
        <begin position="8"/>
        <end position="123"/>
    </location>
</feature>
<feature type="coiled-coil region" evidence="2">
    <location>
        <begin position="122"/>
        <end position="156"/>
    </location>
</feature>
<evidence type="ECO:0000313" key="5">
    <source>
        <dbReference type="EMBL" id="WOT05532.1"/>
    </source>
</evidence>
<dbReference type="RefSeq" id="WP_310469792.1">
    <property type="nucleotide sequence ID" value="NZ_CP136522.1"/>
</dbReference>
<dbReference type="Pfam" id="PF13487">
    <property type="entry name" value="HD_5"/>
    <property type="match status" value="1"/>
</dbReference>
<keyword evidence="6" id="KW-1185">Reference proteome</keyword>
<dbReference type="CDD" id="cd00077">
    <property type="entry name" value="HDc"/>
    <property type="match status" value="1"/>
</dbReference>
<dbReference type="InterPro" id="IPR052020">
    <property type="entry name" value="Cyclic_di-GMP/3'3'-cGAMP_PDE"/>
</dbReference>
<dbReference type="Pfam" id="PF00072">
    <property type="entry name" value="Response_reg"/>
    <property type="match status" value="1"/>
</dbReference>
<evidence type="ECO:0000256" key="2">
    <source>
        <dbReference type="SAM" id="Coils"/>
    </source>
</evidence>
<reference evidence="5 6" key="1">
    <citation type="submission" date="2023-10" db="EMBL/GenBank/DDBJ databases">
        <title>Complete genome sequence of Shewanella sp. DAU334.</title>
        <authorList>
            <person name="Lee Y.-S."/>
            <person name="Jeong H.-R."/>
            <person name="Hwang E.-J."/>
            <person name="Choi Y.-L."/>
            <person name="Kim G.-D."/>
        </authorList>
    </citation>
    <scope>NUCLEOTIDE SEQUENCE [LARGE SCALE GENOMIC DNA]</scope>
    <source>
        <strain evidence="5 6">DAU334</strain>
    </source>
</reference>
<protein>
    <submittedName>
        <fullName evidence="5">Two-component system response regulator</fullName>
    </submittedName>
</protein>